<dbReference type="AlphaFoldDB" id="A0A8F5C279"/>
<name>A0A8F5C279_9CREN</name>
<dbReference type="EMBL" id="CP077713">
    <property type="protein sequence ID" value="QXJ35585.1"/>
    <property type="molecule type" value="Genomic_DNA"/>
</dbReference>
<sequence>MSREQKERILKEYLNRMSMRGIPKVEGKPLTTVYSLVRSRGIH</sequence>
<dbReference type="PANTHER" id="PTHR33293:SF1">
    <property type="entry name" value="INSERTION ELEMENT IS1 1 PROTEIN INSB-RELATED"/>
    <property type="match status" value="1"/>
</dbReference>
<evidence type="ECO:0000313" key="1">
    <source>
        <dbReference type="EMBL" id="QXJ35585.1"/>
    </source>
</evidence>
<organism evidence="1 2">
    <name type="scientific">Saccharolobus shibatae</name>
    <dbReference type="NCBI Taxonomy" id="2286"/>
    <lineage>
        <taxon>Archaea</taxon>
        <taxon>Thermoproteota</taxon>
        <taxon>Thermoprotei</taxon>
        <taxon>Sulfolobales</taxon>
        <taxon>Sulfolobaceae</taxon>
        <taxon>Saccharolobus</taxon>
    </lineage>
</organism>
<gene>
    <name evidence="1" type="ORF">J5U22_02132</name>
</gene>
<accession>A0A8F5C279</accession>
<protein>
    <submittedName>
        <fullName evidence="1">Uncharacterized protein</fullName>
    </submittedName>
</protein>
<dbReference type="InterPro" id="IPR051354">
    <property type="entry name" value="Transposase_27_IS1"/>
</dbReference>
<evidence type="ECO:0000313" key="2">
    <source>
        <dbReference type="Proteomes" id="UP000694036"/>
    </source>
</evidence>
<proteinExistence type="predicted"/>
<keyword evidence="2" id="KW-1185">Reference proteome</keyword>
<dbReference type="Proteomes" id="UP000694036">
    <property type="component" value="Chromosome"/>
</dbReference>
<reference evidence="1 2" key="1">
    <citation type="journal article" date="2021" name="Environ. Microbiol.">
        <title>New insights into the diversity and evolution of the archaeal mobilome from three complete genomes of Saccharolobus shibatae.</title>
        <authorList>
            <person name="Medvedeva S."/>
            <person name="Brandt D."/>
            <person name="Cvirkaite-Krupovic V."/>
            <person name="Liu Y."/>
            <person name="Severinov K."/>
            <person name="Ishino S."/>
            <person name="Ishino Y."/>
            <person name="Prangishvili D."/>
            <person name="Kalinowski J."/>
            <person name="Krupovic M."/>
        </authorList>
    </citation>
    <scope>NUCLEOTIDE SEQUENCE [LARGE SCALE GENOMIC DNA]</scope>
    <source>
        <strain evidence="1 2">S38A</strain>
    </source>
</reference>
<dbReference type="PANTHER" id="PTHR33293">
    <property type="entry name" value="INSERTION ELEMENT IS1 1 PROTEIN INSB-RELATED"/>
    <property type="match status" value="1"/>
</dbReference>